<evidence type="ECO:0000256" key="1">
    <source>
        <dbReference type="SAM" id="Coils"/>
    </source>
</evidence>
<dbReference type="GO" id="GO:0016301">
    <property type="term" value="F:kinase activity"/>
    <property type="evidence" value="ECO:0007669"/>
    <property type="project" value="UniProtKB-KW"/>
</dbReference>
<keyword evidence="5" id="KW-1185">Reference proteome</keyword>
<proteinExistence type="predicted"/>
<dbReference type="InterPro" id="IPR036890">
    <property type="entry name" value="HATPase_C_sf"/>
</dbReference>
<name>A0A1I5TLC7_9FIRM</name>
<dbReference type="EMBL" id="FOXO01000009">
    <property type="protein sequence ID" value="SFP83681.1"/>
    <property type="molecule type" value="Genomic_DNA"/>
</dbReference>
<dbReference type="Gene3D" id="3.30.565.10">
    <property type="entry name" value="Histidine kinase-like ATPase, C-terminal domain"/>
    <property type="match status" value="1"/>
</dbReference>
<feature type="transmembrane region" description="Helical" evidence="2">
    <location>
        <begin position="61"/>
        <end position="81"/>
    </location>
</feature>
<keyword evidence="4" id="KW-0808">Transferase</keyword>
<dbReference type="Pfam" id="PF14501">
    <property type="entry name" value="HATPase_c_5"/>
    <property type="match status" value="1"/>
</dbReference>
<evidence type="ECO:0000259" key="3">
    <source>
        <dbReference type="Pfam" id="PF14501"/>
    </source>
</evidence>
<dbReference type="Proteomes" id="UP000182624">
    <property type="component" value="Unassembled WGS sequence"/>
</dbReference>
<dbReference type="OrthoDB" id="9813149at2"/>
<protein>
    <submittedName>
        <fullName evidence="4">Sensor histidine kinase YesM</fullName>
    </submittedName>
</protein>
<dbReference type="InterPro" id="IPR032834">
    <property type="entry name" value="NatK-like_C"/>
</dbReference>
<sequence length="438" mass="49716">MGIDLGGNIPRICTAVADWCACVLFLQHMQHRFELKKHVALCGLFLPVIVLYMQLTGGKDGILFNVFMAISAVMMFGFMFLLSGSGVYNSLYYCSRAFLLAGFSASFFWQLYSFMSEQNSNLNAFWKMILIMICDYIIIYGIFFLMDKSDFDEGSLVRISPMEAVISVLVAYFIYILSSISYAGIRSPFGGSSQADQFNVRTFVYLAGVAIQTAYHYQQRELYAEKQSIAMRNMLKMQYNNYRIGKESIEVVNQKYHDLKHQIAVLRAQSDPDKRNAYLDKMEEEIKSYEAQNKTGNEVLDIILTTKALQCQKESIQLSVVADGKLLDNIDEIDISTIFGNAIDNAIESVKKIKDKEKRLIHVVISGQKGFAHILISNCYEGEIKMVNGLPKTTKKNKEYHGFGIKGIKETVLKYDGSTTIKAENGWFELRILIPLKK</sequence>
<keyword evidence="4" id="KW-0418">Kinase</keyword>
<dbReference type="RefSeq" id="WP_074886688.1">
    <property type="nucleotide sequence ID" value="NZ_FOXO01000009.1"/>
</dbReference>
<gene>
    <name evidence="4" type="ORF">SAMN04487928_10988</name>
</gene>
<keyword evidence="2" id="KW-0812">Transmembrane</keyword>
<dbReference type="PANTHER" id="PTHR40448:SF1">
    <property type="entry name" value="TWO-COMPONENT SENSOR HISTIDINE KINASE"/>
    <property type="match status" value="1"/>
</dbReference>
<feature type="domain" description="Sensor histidine kinase NatK-like C-terminal" evidence="3">
    <location>
        <begin position="333"/>
        <end position="435"/>
    </location>
</feature>
<feature type="transmembrane region" description="Helical" evidence="2">
    <location>
        <begin position="93"/>
        <end position="112"/>
    </location>
</feature>
<accession>A0A1I5TLC7</accession>
<feature type="coiled-coil region" evidence="1">
    <location>
        <begin position="249"/>
        <end position="299"/>
    </location>
</feature>
<dbReference type="CDD" id="cd16935">
    <property type="entry name" value="HATPase_AgrC-ComD-like"/>
    <property type="match status" value="1"/>
</dbReference>
<dbReference type="AlphaFoldDB" id="A0A1I5TLC7"/>
<reference evidence="5" key="1">
    <citation type="submission" date="2016-10" db="EMBL/GenBank/DDBJ databases">
        <authorList>
            <person name="Varghese N."/>
            <person name="Submissions S."/>
        </authorList>
    </citation>
    <scope>NUCLEOTIDE SEQUENCE [LARGE SCALE GENOMIC DNA]</scope>
    <source>
        <strain evidence="5">P18</strain>
    </source>
</reference>
<keyword evidence="2" id="KW-0472">Membrane</keyword>
<feature type="transmembrane region" description="Helical" evidence="2">
    <location>
        <begin position="165"/>
        <end position="185"/>
    </location>
</feature>
<evidence type="ECO:0000313" key="5">
    <source>
        <dbReference type="Proteomes" id="UP000182624"/>
    </source>
</evidence>
<dbReference type="PANTHER" id="PTHR40448">
    <property type="entry name" value="TWO-COMPONENT SENSOR HISTIDINE KINASE"/>
    <property type="match status" value="1"/>
</dbReference>
<feature type="transmembrane region" description="Helical" evidence="2">
    <location>
        <begin position="38"/>
        <end position="55"/>
    </location>
</feature>
<evidence type="ECO:0000256" key="2">
    <source>
        <dbReference type="SAM" id="Phobius"/>
    </source>
</evidence>
<dbReference type="GO" id="GO:0042802">
    <property type="term" value="F:identical protein binding"/>
    <property type="evidence" value="ECO:0007669"/>
    <property type="project" value="TreeGrafter"/>
</dbReference>
<organism evidence="4 5">
    <name type="scientific">Butyrivibrio proteoclasticus</name>
    <dbReference type="NCBI Taxonomy" id="43305"/>
    <lineage>
        <taxon>Bacteria</taxon>
        <taxon>Bacillati</taxon>
        <taxon>Bacillota</taxon>
        <taxon>Clostridia</taxon>
        <taxon>Lachnospirales</taxon>
        <taxon>Lachnospiraceae</taxon>
        <taxon>Butyrivibrio</taxon>
    </lineage>
</organism>
<keyword evidence="1" id="KW-0175">Coiled coil</keyword>
<feature type="transmembrane region" description="Helical" evidence="2">
    <location>
        <begin position="124"/>
        <end position="145"/>
    </location>
</feature>
<evidence type="ECO:0000313" key="4">
    <source>
        <dbReference type="EMBL" id="SFP83681.1"/>
    </source>
</evidence>
<dbReference type="SUPFAM" id="SSF55874">
    <property type="entry name" value="ATPase domain of HSP90 chaperone/DNA topoisomerase II/histidine kinase"/>
    <property type="match status" value="1"/>
</dbReference>
<keyword evidence="2" id="KW-1133">Transmembrane helix</keyword>